<organism evidence="1 2">
    <name type="scientific">Thalassovita taeanensis</name>
    <dbReference type="NCBI Taxonomy" id="657014"/>
    <lineage>
        <taxon>Bacteria</taxon>
        <taxon>Pseudomonadati</taxon>
        <taxon>Pseudomonadota</taxon>
        <taxon>Alphaproteobacteria</taxon>
        <taxon>Rhodobacterales</taxon>
        <taxon>Roseobacteraceae</taxon>
        <taxon>Thalassovita</taxon>
    </lineage>
</organism>
<protein>
    <recommendedName>
        <fullName evidence="3">Glyceraldehyde-3-phosphate dehydrogenase</fullName>
    </recommendedName>
</protein>
<dbReference type="AlphaFoldDB" id="A0A1H8YUL3"/>
<reference evidence="1 2" key="1">
    <citation type="submission" date="2016-10" db="EMBL/GenBank/DDBJ databases">
        <authorList>
            <person name="de Groot N.N."/>
        </authorList>
    </citation>
    <scope>NUCLEOTIDE SEQUENCE [LARGE SCALE GENOMIC DNA]</scope>
    <source>
        <strain evidence="1 2">DSM 22007</strain>
    </source>
</reference>
<evidence type="ECO:0008006" key="3">
    <source>
        <dbReference type="Google" id="ProtNLM"/>
    </source>
</evidence>
<proteinExistence type="predicted"/>
<gene>
    <name evidence="1" type="ORF">SAMN04488092_101127</name>
</gene>
<dbReference type="EMBL" id="FOEP01000001">
    <property type="protein sequence ID" value="SEP55799.1"/>
    <property type="molecule type" value="Genomic_DNA"/>
</dbReference>
<evidence type="ECO:0000313" key="2">
    <source>
        <dbReference type="Proteomes" id="UP000198634"/>
    </source>
</evidence>
<name>A0A1H8YUL3_9RHOB</name>
<dbReference type="RefSeq" id="WP_090266797.1">
    <property type="nucleotide sequence ID" value="NZ_FOEP01000001.1"/>
</dbReference>
<dbReference type="STRING" id="657014.SAMN04488092_101127"/>
<dbReference type="Proteomes" id="UP000198634">
    <property type="component" value="Unassembled WGS sequence"/>
</dbReference>
<keyword evidence="2" id="KW-1185">Reference proteome</keyword>
<sequence>MTNQISIVLGLLIVSLVVADMLLTGGDTILFLARKFGDLIEWTAFWR</sequence>
<evidence type="ECO:0000313" key="1">
    <source>
        <dbReference type="EMBL" id="SEP55799.1"/>
    </source>
</evidence>
<accession>A0A1H8YUL3</accession>